<evidence type="ECO:0000313" key="2">
    <source>
        <dbReference type="EMBL" id="TXB66100.1"/>
    </source>
</evidence>
<accession>A0A5C6RWV9</accession>
<dbReference type="Gene3D" id="3.40.630.30">
    <property type="match status" value="1"/>
</dbReference>
<dbReference type="SUPFAM" id="SSF55729">
    <property type="entry name" value="Acyl-CoA N-acyltransferases (Nat)"/>
    <property type="match status" value="1"/>
</dbReference>
<dbReference type="Proteomes" id="UP000321721">
    <property type="component" value="Unassembled WGS sequence"/>
</dbReference>
<comment type="caution">
    <text evidence="2">The sequence shown here is derived from an EMBL/GenBank/DDBJ whole genome shotgun (WGS) entry which is preliminary data.</text>
</comment>
<dbReference type="Pfam" id="PF13302">
    <property type="entry name" value="Acetyltransf_3"/>
    <property type="match status" value="1"/>
</dbReference>
<keyword evidence="3" id="KW-1185">Reference proteome</keyword>
<dbReference type="AlphaFoldDB" id="A0A5C6RWV9"/>
<dbReference type="InterPro" id="IPR000182">
    <property type="entry name" value="GNAT_dom"/>
</dbReference>
<sequence length="166" mass="19379">MLIGSHIFLRSVQSSDADFILALENNPANWEISGTTKPFTKEEIIAFVSEEQDIHQNNQFRFIICLNSTQQPIGTIDLFEYYKQLNRVGVGIIIAEECDRKKGYASEALQLIINYCFSELKIVHLFCNIFKDNKNSIRLFEKYGFQFNEERELFGKPVNYYELKND</sequence>
<dbReference type="InterPro" id="IPR016181">
    <property type="entry name" value="Acyl_CoA_acyltransferase"/>
</dbReference>
<evidence type="ECO:0000313" key="3">
    <source>
        <dbReference type="Proteomes" id="UP000321721"/>
    </source>
</evidence>
<dbReference type="PANTHER" id="PTHR43415:SF3">
    <property type="entry name" value="GNAT-FAMILY ACETYLTRANSFERASE"/>
    <property type="match status" value="1"/>
</dbReference>
<reference evidence="2 3" key="1">
    <citation type="submission" date="2019-08" db="EMBL/GenBank/DDBJ databases">
        <title>Genome of Vicingus serpentipes NCIMB 15042.</title>
        <authorList>
            <person name="Bowman J.P."/>
        </authorList>
    </citation>
    <scope>NUCLEOTIDE SEQUENCE [LARGE SCALE GENOMIC DNA]</scope>
    <source>
        <strain evidence="2 3">NCIMB 15042</strain>
    </source>
</reference>
<proteinExistence type="predicted"/>
<protein>
    <submittedName>
        <fullName evidence="2">GNAT family N-acetyltransferase</fullName>
    </submittedName>
</protein>
<dbReference type="GO" id="GO:0016747">
    <property type="term" value="F:acyltransferase activity, transferring groups other than amino-acyl groups"/>
    <property type="evidence" value="ECO:0007669"/>
    <property type="project" value="InterPro"/>
</dbReference>
<dbReference type="RefSeq" id="WP_147099554.1">
    <property type="nucleotide sequence ID" value="NZ_VOOS01000002.1"/>
</dbReference>
<dbReference type="OrthoDB" id="893030at2"/>
<gene>
    <name evidence="2" type="ORF">FRY74_05890</name>
</gene>
<feature type="domain" description="N-acetyltransferase" evidence="1">
    <location>
        <begin position="7"/>
        <end position="166"/>
    </location>
</feature>
<dbReference type="EMBL" id="VOOS01000002">
    <property type="protein sequence ID" value="TXB66100.1"/>
    <property type="molecule type" value="Genomic_DNA"/>
</dbReference>
<evidence type="ECO:0000259" key="1">
    <source>
        <dbReference type="PROSITE" id="PS51186"/>
    </source>
</evidence>
<keyword evidence="2" id="KW-0808">Transferase</keyword>
<dbReference type="PROSITE" id="PS51186">
    <property type="entry name" value="GNAT"/>
    <property type="match status" value="1"/>
</dbReference>
<organism evidence="2 3">
    <name type="scientific">Vicingus serpentipes</name>
    <dbReference type="NCBI Taxonomy" id="1926625"/>
    <lineage>
        <taxon>Bacteria</taxon>
        <taxon>Pseudomonadati</taxon>
        <taxon>Bacteroidota</taxon>
        <taxon>Flavobacteriia</taxon>
        <taxon>Flavobacteriales</taxon>
        <taxon>Vicingaceae</taxon>
        <taxon>Vicingus</taxon>
    </lineage>
</organism>
<name>A0A5C6RWV9_9FLAO</name>
<dbReference type="PANTHER" id="PTHR43415">
    <property type="entry name" value="SPERMIDINE N(1)-ACETYLTRANSFERASE"/>
    <property type="match status" value="1"/>
</dbReference>